<dbReference type="Proteomes" id="UP000222531">
    <property type="component" value="Unassembled WGS sequence"/>
</dbReference>
<dbReference type="AlphaFoldDB" id="A0A2G1XAL8"/>
<protein>
    <submittedName>
        <fullName evidence="2">Uncharacterized protein</fullName>
    </submittedName>
</protein>
<dbReference type="RefSeq" id="WP_099202805.1">
    <property type="nucleotide sequence ID" value="NZ_JBIRXA010000021.1"/>
</dbReference>
<feature type="coiled-coil region" evidence="1">
    <location>
        <begin position="372"/>
        <end position="402"/>
    </location>
</feature>
<evidence type="ECO:0000313" key="3">
    <source>
        <dbReference type="Proteomes" id="UP000222531"/>
    </source>
</evidence>
<accession>A0A2G1XAL8</accession>
<name>A0A2G1XAL8_STRCJ</name>
<keyword evidence="3" id="KW-1185">Reference proteome</keyword>
<dbReference type="EMBL" id="NHZO01000168">
    <property type="protein sequence ID" value="PHQ48284.1"/>
    <property type="molecule type" value="Genomic_DNA"/>
</dbReference>
<reference evidence="2 3" key="1">
    <citation type="journal article" date="2017" name="Biochemistry">
        <title>Identification of the Biosynthetic Pathway for the Antibiotic Bicyclomycin.</title>
        <authorList>
            <person name="Patteson J."/>
            <person name="Cai W."/>
            <person name="Johnson R.A."/>
            <person name="Santa Maria K."/>
            <person name="Li B."/>
        </authorList>
    </citation>
    <scope>NUCLEOTIDE SEQUENCE [LARGE SCALE GENOMIC DNA]</scope>
    <source>
        <strain evidence="2 3">ATCC 21532</strain>
    </source>
</reference>
<organism evidence="2 3">
    <name type="scientific">Streptomyces cinnamoneus</name>
    <name type="common">Streptoverticillium cinnamoneum</name>
    <dbReference type="NCBI Taxonomy" id="53446"/>
    <lineage>
        <taxon>Bacteria</taxon>
        <taxon>Bacillati</taxon>
        <taxon>Actinomycetota</taxon>
        <taxon>Actinomycetes</taxon>
        <taxon>Kitasatosporales</taxon>
        <taxon>Streptomycetaceae</taxon>
        <taxon>Streptomyces</taxon>
        <taxon>Streptomyces cinnamoneus group</taxon>
    </lineage>
</organism>
<dbReference type="OrthoDB" id="4035592at2"/>
<sequence>MPTLSHALNQVAEGLDNTVGLAGDHAAQMEEAVHGALSRALVTLAREGPVASVQHVGTATSQAATQAAAWVTELPGRRVAELLPLPDELSALLPRQTVAELLREVPAAATRAAEAVQGGAATAEEAVHDALGRALATLAGEGPVAGAQSAATSLVEASRWVGSALAQVPSAAQQALLEAVPLPQWCTRLALRWAASYAAAHIYGAVRQAGRTAATIAGELGSEATGMMDVVDRELRQICAPSEQGSAAGPADAPELTEEQRRQADLRAFRATLFGLGPADVEELIGWLAAGKDPLDADRLAVAREFRSLQLAAVAGGADAYLRDFDAERTQLADKIGRLRHKQEKLTPSRVLPHAVLPARYRDKHAHQEAEITAAHARLAEIEELRKTLERSSREIGVLQTLLNHVQGPSATNMAGLKPHELAACEKLLQEALADVEGYGDPAGLSALLDRVRREPDARSMLNMVRARGIGELYALKERMDRLAGVLGAELSERAPGWLERTGLRETDPALSAQVEQLSGQVAEAHALSAEYARLISLYESPEYTDRTARAEADLKAFRDLDFRRLLDQEYGEAADRVVAASGNNARLLQAMGILLDRVKGDHPKGLGGVHINILEGMAERLPELAAAAGPFYMERVDFALLLREVDKELAARRAGPPGSAGGL</sequence>
<comment type="caution">
    <text evidence="2">The sequence shown here is derived from an EMBL/GenBank/DDBJ whole genome shotgun (WGS) entry which is preliminary data.</text>
</comment>
<gene>
    <name evidence="2" type="ORF">BLA24_33305</name>
</gene>
<evidence type="ECO:0000256" key="1">
    <source>
        <dbReference type="SAM" id="Coils"/>
    </source>
</evidence>
<proteinExistence type="predicted"/>
<evidence type="ECO:0000313" key="2">
    <source>
        <dbReference type="EMBL" id="PHQ48284.1"/>
    </source>
</evidence>
<keyword evidence="1" id="KW-0175">Coiled coil</keyword>